<dbReference type="InterPro" id="IPR052774">
    <property type="entry name" value="Celegans_DevNeuronal_Protein"/>
</dbReference>
<dbReference type="InterPro" id="IPR001507">
    <property type="entry name" value="ZP_dom"/>
</dbReference>
<keyword evidence="2" id="KW-0472">Membrane</keyword>
<feature type="domain" description="Apple" evidence="3">
    <location>
        <begin position="383"/>
        <end position="469"/>
    </location>
</feature>
<keyword evidence="2" id="KW-1133">Transmembrane helix</keyword>
<sequence length="1069" mass="119225">MSCTRQAIEYLASSVSAVRTEHRRPHLFEATVLLCPSGSQTVFLLQHNNTAGKLIRTIPTASVTDCSEHCARSNLIVDEYYSFTSAKVISYVRLQSDRVCSSPFHFDVFKQKILVGFAREVVPAEDIQVCMSACLNSFDTFGFECESAMYYPVDQECILNTEDRLDRPDLFADEFEDTVIYMDNNCAGSQCYAPYITQYIAVDGNQLENELDRIINVDVDSCQSLCTQRLSLTVNDFNCKSFMYNNQTRTCILSDERSKPLGRGTLIKTEGFTYYEKKCFASPNTCRNVPSFTRVPQMILVGFAAFVMENVPSVTMCLDQCTNPPPETGDNFECKSVMYYYNEQECILNAETRHSKPDLFIPEGDEFQVDYFDITCHLKEENCSVGTHLKAVRTINAALPEGEGDLHVLKSAGKGIKECIKKCFGSSPEKCRSFNYDKRSGICNLLYLDSMNTLRPRIRQGTDFYEMHCLAAMPLVEGDCSANKDDVLFSRYLHTKQRGIASKTYKVVSLTSCLEVCAGNPVCAGVNYNRRFGQCDVFDAIDESADANEHVDFYKNLCVVKEIDSDISAAANVPAQPHRMSGTVTNKKDARGELLATKKVIFKWNLNGVVNFGNAIAIMTCTSSHYFQIKPSIREHMHRRKPESTIHLGPPVSIPADAIQTICNYEGIRVQVNHDSSFNGVIFVKNKYDTCRVEVANSKSAILVLGLPKDFGMRPITLDGIDEMTTDSVKNSAKAELIKDEHEEFRHKRQADSRDCGLIDMLNGTYKTTVVIQTNNLGIPGLVTSMDQLYEVSCDYSSMLGGKVQAGYNMTVLGPEANLIQPRGKIELGNPVFMQLVSSHGEQPVVQAKLGDILELRWEIMAMDDELDFFVKDCFAEPGVGAKAEEKLQLIQGGCPTAAVAVKLIPGPIEVQSTSVKVARMQAFRFDSSSSIRITCEVDICKGDCTPVECGLTEGQRHSWGRKKRESENSVLEYETSRYIVPKHVRATTSIVIIDPLQQIQEPVSLARSSTIEFLREEAEEIAVSTTGQMCMAKPTLLAVFGFLLTLTSVQAIVVIQHVVRRLCRSSKL</sequence>
<organism evidence="7">
    <name type="scientific">Angiostrongylus costaricensis</name>
    <name type="common">Nematode worm</name>
    <dbReference type="NCBI Taxonomy" id="334426"/>
    <lineage>
        <taxon>Eukaryota</taxon>
        <taxon>Metazoa</taxon>
        <taxon>Ecdysozoa</taxon>
        <taxon>Nematoda</taxon>
        <taxon>Chromadorea</taxon>
        <taxon>Rhabditida</taxon>
        <taxon>Rhabditina</taxon>
        <taxon>Rhabditomorpha</taxon>
        <taxon>Strongyloidea</taxon>
        <taxon>Metastrongylidae</taxon>
        <taxon>Angiostrongylus</taxon>
    </lineage>
</organism>
<feature type="transmembrane region" description="Helical" evidence="2">
    <location>
        <begin position="1037"/>
        <end position="1060"/>
    </location>
</feature>
<dbReference type="SMART" id="SM00241">
    <property type="entry name" value="ZP"/>
    <property type="match status" value="1"/>
</dbReference>
<evidence type="ECO:0000259" key="4">
    <source>
        <dbReference type="PROSITE" id="PS51034"/>
    </source>
</evidence>
<dbReference type="OMA" id="NCKSFMH"/>
<gene>
    <name evidence="5" type="ORF">ACOC_LOCUS6054</name>
</gene>
<feature type="domain" description="Apple" evidence="3">
    <location>
        <begin position="100"/>
        <end position="186"/>
    </location>
</feature>
<dbReference type="Gene3D" id="2.60.40.4100">
    <property type="entry name" value="Zona pellucida, ZP-C domain"/>
    <property type="match status" value="1"/>
</dbReference>
<protein>
    <submittedName>
        <fullName evidence="7">PAN domain protein</fullName>
    </submittedName>
</protein>
<dbReference type="SMART" id="SM00473">
    <property type="entry name" value="PAN_AP"/>
    <property type="match status" value="5"/>
</dbReference>
<dbReference type="Pfam" id="PF00100">
    <property type="entry name" value="Zona_pellucida"/>
    <property type="match status" value="1"/>
</dbReference>
<feature type="domain" description="Apple" evidence="3">
    <location>
        <begin position="286"/>
        <end position="376"/>
    </location>
</feature>
<reference evidence="7" key="1">
    <citation type="submission" date="2016-04" db="UniProtKB">
        <authorList>
            <consortium name="WormBaseParasite"/>
        </authorList>
    </citation>
    <scope>IDENTIFICATION</scope>
</reference>
<keyword evidence="1" id="KW-1015">Disulfide bond</keyword>
<dbReference type="GO" id="GO:0009653">
    <property type="term" value="P:anatomical structure morphogenesis"/>
    <property type="evidence" value="ECO:0007669"/>
    <property type="project" value="TreeGrafter"/>
</dbReference>
<name>A0A0R3PME5_ANGCS</name>
<dbReference type="InterPro" id="IPR003609">
    <property type="entry name" value="Pan_app"/>
</dbReference>
<dbReference type="OrthoDB" id="5867217at2759"/>
<feature type="domain" description="ZP" evidence="4">
    <location>
        <begin position="662"/>
        <end position="957"/>
    </location>
</feature>
<dbReference type="CDD" id="cd01099">
    <property type="entry name" value="PAN_AP_HGF"/>
    <property type="match status" value="4"/>
</dbReference>
<dbReference type="AlphaFoldDB" id="A0A0R3PME5"/>
<feature type="domain" description="Apple" evidence="3">
    <location>
        <begin position="480"/>
        <end position="558"/>
    </location>
</feature>
<dbReference type="Gene3D" id="3.50.4.10">
    <property type="entry name" value="Hepatocyte Growth Factor"/>
    <property type="match status" value="4"/>
</dbReference>
<reference evidence="5 6" key="2">
    <citation type="submission" date="2018-11" db="EMBL/GenBank/DDBJ databases">
        <authorList>
            <consortium name="Pathogen Informatics"/>
        </authorList>
    </citation>
    <scope>NUCLEOTIDE SEQUENCE [LARGE SCALE GENOMIC DNA]</scope>
    <source>
        <strain evidence="5 6">Costa Rica</strain>
    </source>
</reference>
<dbReference type="PANTHER" id="PTHR47327">
    <property type="entry name" value="FI18240P1-RELATED"/>
    <property type="match status" value="1"/>
</dbReference>
<dbReference type="PANTHER" id="PTHR47327:SF4">
    <property type="entry name" value="APPLE DOMAIN-CONTAINING PROTEIN-RELATED"/>
    <property type="match status" value="1"/>
</dbReference>
<dbReference type="PROSITE" id="PS50948">
    <property type="entry name" value="PAN"/>
    <property type="match status" value="5"/>
</dbReference>
<dbReference type="FunFam" id="3.50.4.10:FF:000014">
    <property type="entry name" value="NOmpA Homolog (Drosophila nompA: no mechanoreceptor potential A)"/>
    <property type="match status" value="2"/>
</dbReference>
<dbReference type="SUPFAM" id="SSF57414">
    <property type="entry name" value="Hairpin loop containing domain-like"/>
    <property type="match status" value="5"/>
</dbReference>
<evidence type="ECO:0000256" key="1">
    <source>
        <dbReference type="ARBA" id="ARBA00023157"/>
    </source>
</evidence>
<evidence type="ECO:0000313" key="5">
    <source>
        <dbReference type="EMBL" id="VDM57639.1"/>
    </source>
</evidence>
<evidence type="ECO:0000313" key="7">
    <source>
        <dbReference type="WBParaSite" id="ACOC_0000605301-mRNA-1"/>
    </source>
</evidence>
<dbReference type="Pfam" id="PF00024">
    <property type="entry name" value="PAN_1"/>
    <property type="match status" value="5"/>
</dbReference>
<evidence type="ECO:0000313" key="6">
    <source>
        <dbReference type="Proteomes" id="UP000267027"/>
    </source>
</evidence>
<dbReference type="PROSITE" id="PS51034">
    <property type="entry name" value="ZP_2"/>
    <property type="match status" value="1"/>
</dbReference>
<evidence type="ECO:0000259" key="3">
    <source>
        <dbReference type="PROSITE" id="PS50948"/>
    </source>
</evidence>
<dbReference type="InterPro" id="IPR042235">
    <property type="entry name" value="ZP-C_dom"/>
</dbReference>
<dbReference type="STRING" id="334426.A0A0R3PME5"/>
<dbReference type="WBParaSite" id="ACOC_0000605301-mRNA-1">
    <property type="protein sequence ID" value="ACOC_0000605301-mRNA-1"/>
    <property type="gene ID" value="ACOC_0000605301"/>
</dbReference>
<accession>A0A0R3PME5</accession>
<dbReference type="Proteomes" id="UP000267027">
    <property type="component" value="Unassembled WGS sequence"/>
</dbReference>
<keyword evidence="6" id="KW-1185">Reference proteome</keyword>
<feature type="domain" description="Apple" evidence="3">
    <location>
        <begin position="191"/>
        <end position="279"/>
    </location>
</feature>
<dbReference type="EMBL" id="UYYA01003916">
    <property type="protein sequence ID" value="VDM57639.1"/>
    <property type="molecule type" value="Genomic_DNA"/>
</dbReference>
<evidence type="ECO:0000256" key="2">
    <source>
        <dbReference type="SAM" id="Phobius"/>
    </source>
</evidence>
<proteinExistence type="predicted"/>
<keyword evidence="2" id="KW-0812">Transmembrane</keyword>
<dbReference type="InterPro" id="IPR055355">
    <property type="entry name" value="ZP-C"/>
</dbReference>